<sequence>MRDKLNLRPTRPLRGGLVLLLLLTLLVPAVQGATGSGLDGFWKGQLKMPGGEMKGVFRLVSLTNGAYFATLDVPKQRISRLPVAVVAAGDSVRFEAEDVGSQFQGHLAADGRQVIGTWQ</sequence>
<dbReference type="Proteomes" id="UP000199249">
    <property type="component" value="Unassembled WGS sequence"/>
</dbReference>
<proteinExistence type="predicted"/>
<evidence type="ECO:0000313" key="2">
    <source>
        <dbReference type="Proteomes" id="UP000199249"/>
    </source>
</evidence>
<dbReference type="STRING" id="651662.SAMN04488069_11330"/>
<dbReference type="RefSeq" id="WP_092742746.1">
    <property type="nucleotide sequence ID" value="NZ_FNOV01000013.1"/>
</dbReference>
<organism evidence="1 2">
    <name type="scientific">Hymenobacter psychrophilus</name>
    <dbReference type="NCBI Taxonomy" id="651662"/>
    <lineage>
        <taxon>Bacteria</taxon>
        <taxon>Pseudomonadati</taxon>
        <taxon>Bacteroidota</taxon>
        <taxon>Cytophagia</taxon>
        <taxon>Cytophagales</taxon>
        <taxon>Hymenobacteraceae</taxon>
        <taxon>Hymenobacter</taxon>
    </lineage>
</organism>
<gene>
    <name evidence="1" type="ORF">SAMN04488069_11330</name>
</gene>
<accession>A0A1H3MJR6</accession>
<reference evidence="2" key="1">
    <citation type="submission" date="2016-10" db="EMBL/GenBank/DDBJ databases">
        <authorList>
            <person name="Varghese N."/>
            <person name="Submissions S."/>
        </authorList>
    </citation>
    <scope>NUCLEOTIDE SEQUENCE [LARGE SCALE GENOMIC DNA]</scope>
    <source>
        <strain evidence="2">CGMCC 1.8975</strain>
    </source>
</reference>
<dbReference type="EMBL" id="FNOV01000013">
    <property type="protein sequence ID" value="SDY76840.1"/>
    <property type="molecule type" value="Genomic_DNA"/>
</dbReference>
<keyword evidence="2" id="KW-1185">Reference proteome</keyword>
<dbReference type="AlphaFoldDB" id="A0A1H3MJR6"/>
<dbReference type="OrthoDB" id="9809549at2"/>
<protein>
    <submittedName>
        <fullName evidence="1">Uncharacterized protein</fullName>
    </submittedName>
</protein>
<name>A0A1H3MJR6_9BACT</name>
<evidence type="ECO:0000313" key="1">
    <source>
        <dbReference type="EMBL" id="SDY76840.1"/>
    </source>
</evidence>